<feature type="domain" description="Cupin type-2" evidence="2">
    <location>
        <begin position="31"/>
        <end position="94"/>
    </location>
</feature>
<protein>
    <recommendedName>
        <fullName evidence="2">Cupin type-2 domain-containing protein</fullName>
    </recommendedName>
</protein>
<name>A0A9W6VFK2_9PSEU</name>
<dbReference type="InterPro" id="IPR013096">
    <property type="entry name" value="Cupin_2"/>
</dbReference>
<evidence type="ECO:0000313" key="3">
    <source>
        <dbReference type="EMBL" id="GLY69698.1"/>
    </source>
</evidence>
<dbReference type="InterPro" id="IPR051610">
    <property type="entry name" value="GPI/OXD"/>
</dbReference>
<dbReference type="GO" id="GO:0046872">
    <property type="term" value="F:metal ion binding"/>
    <property type="evidence" value="ECO:0007669"/>
    <property type="project" value="UniProtKB-KW"/>
</dbReference>
<sequence length="106" mass="11591">MPVIKANTLPTGNLKGADHGATISLILDHSEPGQGPRLHRHPYDETWVVIEGNLTFQLGDEHLEVNTGDIVIAPSGVPHKFTNRGPARSHMVCIHASPTMITEWLE</sequence>
<dbReference type="Proteomes" id="UP001165136">
    <property type="component" value="Unassembled WGS sequence"/>
</dbReference>
<proteinExistence type="predicted"/>
<dbReference type="Gene3D" id="2.60.120.10">
    <property type="entry name" value="Jelly Rolls"/>
    <property type="match status" value="1"/>
</dbReference>
<keyword evidence="4" id="KW-1185">Reference proteome</keyword>
<accession>A0A9W6VFK2</accession>
<evidence type="ECO:0000313" key="4">
    <source>
        <dbReference type="Proteomes" id="UP001165136"/>
    </source>
</evidence>
<comment type="caution">
    <text evidence="3">The sequence shown here is derived from an EMBL/GenBank/DDBJ whole genome shotgun (WGS) entry which is preliminary data.</text>
</comment>
<dbReference type="PANTHER" id="PTHR35848">
    <property type="entry name" value="OXALATE-BINDING PROTEIN"/>
    <property type="match status" value="1"/>
</dbReference>
<reference evidence="3" key="1">
    <citation type="submission" date="2023-03" db="EMBL/GenBank/DDBJ databases">
        <title>Amycolatopsis taiwanensis NBRC 103393.</title>
        <authorList>
            <person name="Ichikawa N."/>
            <person name="Sato H."/>
            <person name="Tonouchi N."/>
        </authorList>
    </citation>
    <scope>NUCLEOTIDE SEQUENCE</scope>
    <source>
        <strain evidence="3">NBRC 103393</strain>
    </source>
</reference>
<dbReference type="EMBL" id="BSTI01000017">
    <property type="protein sequence ID" value="GLY69698.1"/>
    <property type="molecule type" value="Genomic_DNA"/>
</dbReference>
<dbReference type="RefSeq" id="WP_052371897.1">
    <property type="nucleotide sequence ID" value="NZ_BSTI01000017.1"/>
</dbReference>
<gene>
    <name evidence="3" type="ORF">Atai01_63170</name>
</gene>
<evidence type="ECO:0000259" key="2">
    <source>
        <dbReference type="Pfam" id="PF07883"/>
    </source>
</evidence>
<dbReference type="SUPFAM" id="SSF51182">
    <property type="entry name" value="RmlC-like cupins"/>
    <property type="match status" value="1"/>
</dbReference>
<evidence type="ECO:0000256" key="1">
    <source>
        <dbReference type="ARBA" id="ARBA00022723"/>
    </source>
</evidence>
<dbReference type="Pfam" id="PF07883">
    <property type="entry name" value="Cupin_2"/>
    <property type="match status" value="1"/>
</dbReference>
<keyword evidence="1" id="KW-0479">Metal-binding</keyword>
<dbReference type="InterPro" id="IPR011051">
    <property type="entry name" value="RmlC_Cupin_sf"/>
</dbReference>
<dbReference type="InterPro" id="IPR014710">
    <property type="entry name" value="RmlC-like_jellyroll"/>
</dbReference>
<dbReference type="AlphaFoldDB" id="A0A9W6VFK2"/>
<organism evidence="3 4">
    <name type="scientific">Amycolatopsis taiwanensis</name>
    <dbReference type="NCBI Taxonomy" id="342230"/>
    <lineage>
        <taxon>Bacteria</taxon>
        <taxon>Bacillati</taxon>
        <taxon>Actinomycetota</taxon>
        <taxon>Actinomycetes</taxon>
        <taxon>Pseudonocardiales</taxon>
        <taxon>Pseudonocardiaceae</taxon>
        <taxon>Amycolatopsis</taxon>
    </lineage>
</organism>